<dbReference type="BioCyc" id="JESP1508404:G14D9-13326-MONOMER"/>
<dbReference type="KEGG" id="jeo:JMA_40420"/>
<organism evidence="7 8">
    <name type="scientific">Jeotgalibacillus malaysiensis</name>
    <dbReference type="NCBI Taxonomy" id="1508404"/>
    <lineage>
        <taxon>Bacteria</taxon>
        <taxon>Bacillati</taxon>
        <taxon>Bacillota</taxon>
        <taxon>Bacilli</taxon>
        <taxon>Bacillales</taxon>
        <taxon>Caryophanaceae</taxon>
        <taxon>Jeotgalibacillus</taxon>
    </lineage>
</organism>
<keyword evidence="7" id="KW-0614">Plasmid</keyword>
<evidence type="ECO:0000256" key="4">
    <source>
        <dbReference type="SAM" id="MobiDB-lite"/>
    </source>
</evidence>
<gene>
    <name evidence="7" type="ORF">JMA_40420</name>
</gene>
<reference evidence="7 8" key="1">
    <citation type="submission" date="2014-08" db="EMBL/GenBank/DDBJ databases">
        <title>Complete genome of a marine bacteria Jeotgalibacillus malaysiensis.</title>
        <authorList>
            <person name="Yaakop A.S."/>
            <person name="Chan K.-G."/>
            <person name="Goh K.M."/>
        </authorList>
    </citation>
    <scope>NUCLEOTIDE SEQUENCE [LARGE SCALE GENOMIC DNA]</scope>
    <source>
        <strain evidence="7 8">D5</strain>
        <plasmid evidence="8">Plasmid</plasmid>
    </source>
</reference>
<geneLocation type="plasmid" evidence="8"/>
<proteinExistence type="predicted"/>
<dbReference type="SUPFAM" id="SSF50199">
    <property type="entry name" value="Staphylococcal nuclease"/>
    <property type="match status" value="1"/>
</dbReference>
<feature type="signal peptide" evidence="5">
    <location>
        <begin position="1"/>
        <end position="24"/>
    </location>
</feature>
<dbReference type="GO" id="GO:0016787">
    <property type="term" value="F:hydrolase activity"/>
    <property type="evidence" value="ECO:0007669"/>
    <property type="project" value="UniProtKB-KW"/>
</dbReference>
<evidence type="ECO:0000256" key="5">
    <source>
        <dbReference type="SAM" id="SignalP"/>
    </source>
</evidence>
<dbReference type="Proteomes" id="UP000031449">
    <property type="component" value="Plasmid unnamed"/>
</dbReference>
<evidence type="ECO:0000259" key="6">
    <source>
        <dbReference type="PROSITE" id="PS50830"/>
    </source>
</evidence>
<name>A0A0B5AT50_9BACL</name>
<feature type="domain" description="TNase-like" evidence="6">
    <location>
        <begin position="31"/>
        <end position="157"/>
    </location>
</feature>
<dbReference type="InterPro" id="IPR002071">
    <property type="entry name" value="Thermonucl_AS"/>
</dbReference>
<keyword evidence="8" id="KW-1185">Reference proteome</keyword>
<dbReference type="EMBL" id="CP009417">
    <property type="protein sequence ID" value="AJD93360.1"/>
    <property type="molecule type" value="Genomic_DNA"/>
</dbReference>
<dbReference type="PROSITE" id="PS50830">
    <property type="entry name" value="TNASE_3"/>
    <property type="match status" value="1"/>
</dbReference>
<dbReference type="InterPro" id="IPR035437">
    <property type="entry name" value="SNase_OB-fold_sf"/>
</dbReference>
<dbReference type="HOGENOM" id="CLU_046484_5_2_9"/>
<dbReference type="PANTHER" id="PTHR12302">
    <property type="entry name" value="EBNA2 BINDING PROTEIN P100"/>
    <property type="match status" value="1"/>
</dbReference>
<dbReference type="InterPro" id="IPR016071">
    <property type="entry name" value="Staphylococal_nuclease_OB-fold"/>
</dbReference>
<dbReference type="Gene3D" id="2.40.50.90">
    <property type="match status" value="1"/>
</dbReference>
<dbReference type="GO" id="GO:0004519">
    <property type="term" value="F:endonuclease activity"/>
    <property type="evidence" value="ECO:0007669"/>
    <property type="project" value="UniProtKB-KW"/>
</dbReference>
<dbReference type="SMART" id="SM00894">
    <property type="entry name" value="Excalibur"/>
    <property type="match status" value="1"/>
</dbReference>
<dbReference type="Pfam" id="PF05901">
    <property type="entry name" value="Excalibur"/>
    <property type="match status" value="1"/>
</dbReference>
<sequence length="210" mass="23536">MKKWLSIVLTVVLGVSLLTGIQESAEAKAGSKFSVKLEKCIDGDTAQFSKVGRTRFLYVDTPESTNKIEPYGKEASAYTCAVMKKAKKLELAYDGTKKDKYGRTLAWVFVDGKLLQSDLTKRGYVKGFYDYGNYSYESQLHADLKYAKNNKKGLYSGKKSELDSPPVPAKGEKFKNCTEMRKKYPNGVKKGHPAYEPKHDRDKDGVACEK</sequence>
<evidence type="ECO:0000256" key="2">
    <source>
        <dbReference type="ARBA" id="ARBA00022759"/>
    </source>
</evidence>
<evidence type="ECO:0000313" key="8">
    <source>
        <dbReference type="Proteomes" id="UP000031449"/>
    </source>
</evidence>
<keyword evidence="3" id="KW-0378">Hydrolase</keyword>
<keyword evidence="1" id="KW-0540">Nuclease</keyword>
<feature type="chain" id="PRO_5038684035" evidence="5">
    <location>
        <begin position="25"/>
        <end position="210"/>
    </location>
</feature>
<dbReference type="PROSITE" id="PS01284">
    <property type="entry name" value="TNASE_2"/>
    <property type="match status" value="1"/>
</dbReference>
<evidence type="ECO:0000256" key="1">
    <source>
        <dbReference type="ARBA" id="ARBA00022722"/>
    </source>
</evidence>
<dbReference type="SMART" id="SM00318">
    <property type="entry name" value="SNc"/>
    <property type="match status" value="1"/>
</dbReference>
<feature type="region of interest" description="Disordered" evidence="4">
    <location>
        <begin position="183"/>
        <end position="210"/>
    </location>
</feature>
<dbReference type="Pfam" id="PF00565">
    <property type="entry name" value="SNase"/>
    <property type="match status" value="1"/>
</dbReference>
<accession>A0A0B5AT50</accession>
<keyword evidence="2" id="KW-0255">Endonuclease</keyword>
<dbReference type="OrthoDB" id="4376109at2"/>
<dbReference type="InterPro" id="IPR008613">
    <property type="entry name" value="Excalibur_Ca-bd_domain"/>
</dbReference>
<evidence type="ECO:0000313" key="7">
    <source>
        <dbReference type="EMBL" id="AJD93360.1"/>
    </source>
</evidence>
<dbReference type="PANTHER" id="PTHR12302:SF3">
    <property type="entry name" value="SERINE_THREONINE-PROTEIN KINASE 31"/>
    <property type="match status" value="1"/>
</dbReference>
<keyword evidence="5" id="KW-0732">Signal</keyword>
<evidence type="ECO:0000256" key="3">
    <source>
        <dbReference type="ARBA" id="ARBA00022801"/>
    </source>
</evidence>
<protein>
    <submittedName>
        <fullName evidence="7">Nuclease</fullName>
    </submittedName>
</protein>
<dbReference type="GO" id="GO:0003676">
    <property type="term" value="F:nucleic acid binding"/>
    <property type="evidence" value="ECO:0007669"/>
    <property type="project" value="InterPro"/>
</dbReference>
<dbReference type="AlphaFoldDB" id="A0A0B5AT50"/>
<feature type="compositionally biased region" description="Basic and acidic residues" evidence="4">
    <location>
        <begin position="193"/>
        <end position="210"/>
    </location>
</feature>